<evidence type="ECO:0000256" key="13">
    <source>
        <dbReference type="ARBA" id="ARBA00022840"/>
    </source>
</evidence>
<dbReference type="CDD" id="cd00130">
    <property type="entry name" value="PAS"/>
    <property type="match status" value="1"/>
</dbReference>
<keyword evidence="8" id="KW-0592">Phosphate transport</keyword>
<evidence type="ECO:0000256" key="14">
    <source>
        <dbReference type="ARBA" id="ARBA00022989"/>
    </source>
</evidence>
<keyword evidence="9 19" id="KW-0808">Transferase</keyword>
<keyword evidence="10" id="KW-0812">Transmembrane</keyword>
<dbReference type="PANTHER" id="PTHR45453:SF1">
    <property type="entry name" value="PHOSPHATE REGULON SENSOR PROTEIN PHOR"/>
    <property type="match status" value="1"/>
</dbReference>
<dbReference type="Pfam" id="PF13188">
    <property type="entry name" value="PAS_8"/>
    <property type="match status" value="1"/>
</dbReference>
<keyword evidence="20" id="KW-1185">Reference proteome</keyword>
<dbReference type="SMART" id="SM00387">
    <property type="entry name" value="HATPase_c"/>
    <property type="match status" value="1"/>
</dbReference>
<dbReference type="InterPro" id="IPR000014">
    <property type="entry name" value="PAS"/>
</dbReference>
<comment type="function">
    <text evidence="17">Member of the two-component regulatory system PhoR/PhoB involved in the phosphate regulon genes expression. PhoR may function as a membrane-associated protein kinase that phosphorylates PhoB in response to environmental signals.</text>
</comment>
<keyword evidence="16" id="KW-0472">Membrane</keyword>
<dbReference type="Pfam" id="PF02518">
    <property type="entry name" value="HATPase_c"/>
    <property type="match status" value="1"/>
</dbReference>
<keyword evidence="6" id="KW-1003">Cell membrane</keyword>
<evidence type="ECO:0000256" key="11">
    <source>
        <dbReference type="ARBA" id="ARBA00022741"/>
    </source>
</evidence>
<dbReference type="Gene3D" id="3.30.565.10">
    <property type="entry name" value="Histidine kinase-like ATPase, C-terminal domain"/>
    <property type="match status" value="1"/>
</dbReference>
<comment type="catalytic activity">
    <reaction evidence="1">
        <text>ATP + protein L-histidine = ADP + protein N-phospho-L-histidine.</text>
        <dbReference type="EC" id="2.7.13.3"/>
    </reaction>
</comment>
<dbReference type="InterPro" id="IPR004358">
    <property type="entry name" value="Sig_transdc_His_kin-like_C"/>
</dbReference>
<keyword evidence="7" id="KW-0597">Phosphoprotein</keyword>
<evidence type="ECO:0000256" key="7">
    <source>
        <dbReference type="ARBA" id="ARBA00022553"/>
    </source>
</evidence>
<keyword evidence="13" id="KW-0067">ATP-binding</keyword>
<evidence type="ECO:0000256" key="3">
    <source>
        <dbReference type="ARBA" id="ARBA00012438"/>
    </source>
</evidence>
<dbReference type="EMBL" id="JBHLTN010000018">
    <property type="protein sequence ID" value="MFC0593042.1"/>
    <property type="molecule type" value="Genomic_DNA"/>
</dbReference>
<accession>A0ABV6PT64</accession>
<dbReference type="InterPro" id="IPR003661">
    <property type="entry name" value="HisK_dim/P_dom"/>
</dbReference>
<evidence type="ECO:0000313" key="19">
    <source>
        <dbReference type="EMBL" id="MFC0593042.1"/>
    </source>
</evidence>
<dbReference type="SUPFAM" id="SSF47384">
    <property type="entry name" value="Homodimeric domain of signal transducing histidine kinase"/>
    <property type="match status" value="1"/>
</dbReference>
<evidence type="ECO:0000256" key="2">
    <source>
        <dbReference type="ARBA" id="ARBA00004236"/>
    </source>
</evidence>
<evidence type="ECO:0000256" key="12">
    <source>
        <dbReference type="ARBA" id="ARBA00022777"/>
    </source>
</evidence>
<dbReference type="Pfam" id="PF11808">
    <property type="entry name" value="PhoR"/>
    <property type="match status" value="1"/>
</dbReference>
<dbReference type="Pfam" id="PF00512">
    <property type="entry name" value="HisKA"/>
    <property type="match status" value="1"/>
</dbReference>
<dbReference type="SUPFAM" id="SSF55785">
    <property type="entry name" value="PYP-like sensor domain (PAS domain)"/>
    <property type="match status" value="1"/>
</dbReference>
<keyword evidence="11" id="KW-0547">Nucleotide-binding</keyword>
<evidence type="ECO:0000256" key="6">
    <source>
        <dbReference type="ARBA" id="ARBA00022475"/>
    </source>
</evidence>
<dbReference type="InterPro" id="IPR003594">
    <property type="entry name" value="HATPase_dom"/>
</dbReference>
<dbReference type="InterPro" id="IPR050351">
    <property type="entry name" value="BphY/WalK/GraS-like"/>
</dbReference>
<comment type="caution">
    <text evidence="19">The sequence shown here is derived from an EMBL/GenBank/DDBJ whole genome shotgun (WGS) entry which is preliminary data.</text>
</comment>
<keyword evidence="12 19" id="KW-0418">Kinase</keyword>
<dbReference type="PROSITE" id="PS51257">
    <property type="entry name" value="PROKAR_LIPOPROTEIN"/>
    <property type="match status" value="1"/>
</dbReference>
<comment type="subcellular location">
    <subcellularLocation>
        <location evidence="2">Cell membrane</location>
    </subcellularLocation>
</comment>
<dbReference type="SUPFAM" id="SSF55874">
    <property type="entry name" value="ATPase domain of HSP90 chaperone/DNA topoisomerase II/histidine kinase"/>
    <property type="match status" value="1"/>
</dbReference>
<dbReference type="NCBIfam" id="TIGR02966">
    <property type="entry name" value="phoR_proteo"/>
    <property type="match status" value="1"/>
</dbReference>
<evidence type="ECO:0000256" key="4">
    <source>
        <dbReference type="ARBA" id="ARBA00019665"/>
    </source>
</evidence>
<dbReference type="InterPro" id="IPR021766">
    <property type="entry name" value="PhoR_N"/>
</dbReference>
<evidence type="ECO:0000259" key="18">
    <source>
        <dbReference type="PROSITE" id="PS50109"/>
    </source>
</evidence>
<dbReference type="Gene3D" id="1.10.287.130">
    <property type="match status" value="1"/>
</dbReference>
<keyword evidence="5" id="KW-0813">Transport</keyword>
<evidence type="ECO:0000256" key="16">
    <source>
        <dbReference type="ARBA" id="ARBA00023136"/>
    </source>
</evidence>
<feature type="domain" description="Histidine kinase" evidence="18">
    <location>
        <begin position="212"/>
        <end position="440"/>
    </location>
</feature>
<dbReference type="PANTHER" id="PTHR45453">
    <property type="entry name" value="PHOSPHATE REGULON SENSOR PROTEIN PHOR"/>
    <property type="match status" value="1"/>
</dbReference>
<evidence type="ECO:0000313" key="20">
    <source>
        <dbReference type="Proteomes" id="UP001589834"/>
    </source>
</evidence>
<evidence type="ECO:0000256" key="5">
    <source>
        <dbReference type="ARBA" id="ARBA00022448"/>
    </source>
</evidence>
<evidence type="ECO:0000256" key="8">
    <source>
        <dbReference type="ARBA" id="ARBA00022592"/>
    </source>
</evidence>
<dbReference type="InterPro" id="IPR005467">
    <property type="entry name" value="His_kinase_dom"/>
</dbReference>
<dbReference type="InterPro" id="IPR036097">
    <property type="entry name" value="HisK_dim/P_sf"/>
</dbReference>
<dbReference type="PROSITE" id="PS50109">
    <property type="entry name" value="HIS_KIN"/>
    <property type="match status" value="1"/>
</dbReference>
<organism evidence="19 20">
    <name type="scientific">Ottowia pentelensis</name>
    <dbReference type="NCBI Taxonomy" id="511108"/>
    <lineage>
        <taxon>Bacteria</taxon>
        <taxon>Pseudomonadati</taxon>
        <taxon>Pseudomonadota</taxon>
        <taxon>Betaproteobacteria</taxon>
        <taxon>Burkholderiales</taxon>
        <taxon>Comamonadaceae</taxon>
        <taxon>Ottowia</taxon>
    </lineage>
</organism>
<dbReference type="CDD" id="cd00082">
    <property type="entry name" value="HisKA"/>
    <property type="match status" value="1"/>
</dbReference>
<dbReference type="InterPro" id="IPR036890">
    <property type="entry name" value="HATPase_C_sf"/>
</dbReference>
<name>A0ABV6PT64_9BURK</name>
<sequence length="450" mass="48481">MLLRVTTFLLCQALGAALGGWRAGAWGALAGACVGAWLWLGWDAWRGARVLAWLRQGDVAAAPGLRGLWGEVADRARRLLRQGQQREQASRAQLQGILAALQASPNGVTLLDAQGRIEWCNRIAQEHFGFDAERDALQSVGNLVRDPAFSAYCAARDFAHDVVLPGRHSTDSHPVRVSAQLHPYGEGRLLLLSRDITALEQADAMRRDFVANVSHEIRTPLTVLAGFVETLQTLPLPDGERLRYLGLMAQQATRMHHLVQDLLTLSRLEGSPLPDMHEWTAVAPLLARCEQEARALSQALHGDTGAVAQQIVFPAAEVLRSAGQLAGSPGELHSALANLINNAVRYTPAGGRIEVQWQPLAGGGARLAVIDSGPGIAPEHLPRITERFYRVDRSRSRDTGGTGLGLAIVKHVLQRHGAQLAISSVLGRGSVFAVEFSPGGVRAQPVLPLL</sequence>
<evidence type="ECO:0000256" key="17">
    <source>
        <dbReference type="ARBA" id="ARBA00025207"/>
    </source>
</evidence>
<proteinExistence type="predicted"/>
<dbReference type="InterPro" id="IPR014310">
    <property type="entry name" value="Sig_transdc_His_kinase_PhoR"/>
</dbReference>
<evidence type="ECO:0000256" key="15">
    <source>
        <dbReference type="ARBA" id="ARBA00023012"/>
    </source>
</evidence>
<keyword evidence="14" id="KW-1133">Transmembrane helix</keyword>
<protein>
    <recommendedName>
        <fullName evidence="4">Phosphate regulon sensor protein PhoR</fullName>
        <ecNumber evidence="3">2.7.13.3</ecNumber>
    </recommendedName>
</protein>
<keyword evidence="15" id="KW-0902">Two-component regulatory system</keyword>
<dbReference type="GO" id="GO:0004673">
    <property type="term" value="F:protein histidine kinase activity"/>
    <property type="evidence" value="ECO:0007669"/>
    <property type="project" value="UniProtKB-EC"/>
</dbReference>
<gene>
    <name evidence="19" type="primary">phoR</name>
    <name evidence="19" type="ORF">ACFFGG_10780</name>
</gene>
<dbReference type="PRINTS" id="PR00344">
    <property type="entry name" value="BCTRLSENSOR"/>
</dbReference>
<dbReference type="SMART" id="SM00388">
    <property type="entry name" value="HisKA"/>
    <property type="match status" value="1"/>
</dbReference>
<evidence type="ECO:0000256" key="1">
    <source>
        <dbReference type="ARBA" id="ARBA00000085"/>
    </source>
</evidence>
<evidence type="ECO:0000256" key="10">
    <source>
        <dbReference type="ARBA" id="ARBA00022692"/>
    </source>
</evidence>
<dbReference type="InterPro" id="IPR035965">
    <property type="entry name" value="PAS-like_dom_sf"/>
</dbReference>
<dbReference type="RefSeq" id="WP_377482917.1">
    <property type="nucleotide sequence ID" value="NZ_JBHLTN010000018.1"/>
</dbReference>
<dbReference type="EC" id="2.7.13.3" evidence="3"/>
<dbReference type="Proteomes" id="UP001589834">
    <property type="component" value="Unassembled WGS sequence"/>
</dbReference>
<reference evidence="19 20" key="1">
    <citation type="submission" date="2024-09" db="EMBL/GenBank/DDBJ databases">
        <authorList>
            <person name="Sun Q."/>
            <person name="Mori K."/>
        </authorList>
    </citation>
    <scope>NUCLEOTIDE SEQUENCE [LARGE SCALE GENOMIC DNA]</scope>
    <source>
        <strain evidence="19 20">NCAIM B.02336</strain>
    </source>
</reference>
<dbReference type="Gene3D" id="3.30.450.20">
    <property type="entry name" value="PAS domain"/>
    <property type="match status" value="1"/>
</dbReference>
<evidence type="ECO:0000256" key="9">
    <source>
        <dbReference type="ARBA" id="ARBA00022679"/>
    </source>
</evidence>